<dbReference type="InterPro" id="IPR012349">
    <property type="entry name" value="Split_barrel_FMN-bd"/>
</dbReference>
<evidence type="ECO:0000256" key="1">
    <source>
        <dbReference type="ARBA" id="ARBA00023002"/>
    </source>
</evidence>
<dbReference type="RefSeq" id="WP_112328654.1">
    <property type="nucleotide sequence ID" value="NZ_QWGP01000002.1"/>
</dbReference>
<dbReference type="PANTHER" id="PTHR30466:SF1">
    <property type="entry name" value="FMN REDUCTASE (NADH) RUTF"/>
    <property type="match status" value="1"/>
</dbReference>
<evidence type="ECO:0000259" key="2">
    <source>
        <dbReference type="SMART" id="SM00903"/>
    </source>
</evidence>
<dbReference type="SMART" id="SM00903">
    <property type="entry name" value="Flavin_Reduct"/>
    <property type="match status" value="1"/>
</dbReference>
<dbReference type="SUPFAM" id="SSF50475">
    <property type="entry name" value="FMN-binding split barrel"/>
    <property type="match status" value="1"/>
</dbReference>
<dbReference type="GO" id="GO:0010181">
    <property type="term" value="F:FMN binding"/>
    <property type="evidence" value="ECO:0007669"/>
    <property type="project" value="InterPro"/>
</dbReference>
<gene>
    <name evidence="3" type="ORF">D1114_02935</name>
</gene>
<name>A0AAX1URF9_CERSP</name>
<dbReference type="Proteomes" id="UP000266305">
    <property type="component" value="Unassembled WGS sequence"/>
</dbReference>
<dbReference type="Pfam" id="PF01613">
    <property type="entry name" value="Flavin_Reduct"/>
    <property type="match status" value="1"/>
</dbReference>
<protein>
    <submittedName>
        <fullName evidence="3">Flavin reductase</fullName>
    </submittedName>
</protein>
<sequence>MTEEILFAPDADARAFRDALGRFATGVTVVTVLTDDGPAGMTANSFASVSLDPPLVLWSPARSSSRFDLFANATHYAIHVLDADQGDLAARFTRGGAGFEGLSYRSNPEGVPLLPAPLARFDCRQAALHEGGDHAIVLGSVLRATMRPGAPLLFSQGRFGRFLAES</sequence>
<dbReference type="InterPro" id="IPR050268">
    <property type="entry name" value="NADH-dep_flavin_reductase"/>
</dbReference>
<reference evidence="3 4" key="1">
    <citation type="submission" date="2018-08" db="EMBL/GenBank/DDBJ databases">
        <title>Draft genome sequence of Rhodobacter sphaeroides FY.</title>
        <authorList>
            <person name="Rayyan A."/>
            <person name="Meyer T.E."/>
            <person name="Kyndt J.A."/>
        </authorList>
    </citation>
    <scope>NUCLEOTIDE SEQUENCE [LARGE SCALE GENOMIC DNA]</scope>
    <source>
        <strain evidence="3 4">FY</strain>
    </source>
</reference>
<dbReference type="AlphaFoldDB" id="A0AAX1URF9"/>
<accession>A0AAX1URF9</accession>
<dbReference type="GO" id="GO:0042602">
    <property type="term" value="F:riboflavin reductase (NADPH) activity"/>
    <property type="evidence" value="ECO:0007669"/>
    <property type="project" value="TreeGrafter"/>
</dbReference>
<dbReference type="PANTHER" id="PTHR30466">
    <property type="entry name" value="FLAVIN REDUCTASE"/>
    <property type="match status" value="1"/>
</dbReference>
<dbReference type="Gene3D" id="2.30.110.10">
    <property type="entry name" value="Electron Transport, Fmn-binding Protein, Chain A"/>
    <property type="match status" value="1"/>
</dbReference>
<organism evidence="3 4">
    <name type="scientific">Cereibacter sphaeroides</name>
    <name type="common">Rhodobacter sphaeroides</name>
    <dbReference type="NCBI Taxonomy" id="1063"/>
    <lineage>
        <taxon>Bacteria</taxon>
        <taxon>Pseudomonadati</taxon>
        <taxon>Pseudomonadota</taxon>
        <taxon>Alphaproteobacteria</taxon>
        <taxon>Rhodobacterales</taxon>
        <taxon>Paracoccaceae</taxon>
        <taxon>Cereibacter</taxon>
    </lineage>
</organism>
<dbReference type="EMBL" id="QWGP01000002">
    <property type="protein sequence ID" value="RHZ98189.1"/>
    <property type="molecule type" value="Genomic_DNA"/>
</dbReference>
<keyword evidence="1" id="KW-0560">Oxidoreductase</keyword>
<dbReference type="InterPro" id="IPR002563">
    <property type="entry name" value="Flavin_Rdtase-like_dom"/>
</dbReference>
<proteinExistence type="predicted"/>
<comment type="caution">
    <text evidence="3">The sequence shown here is derived from an EMBL/GenBank/DDBJ whole genome shotgun (WGS) entry which is preliminary data.</text>
</comment>
<evidence type="ECO:0000313" key="3">
    <source>
        <dbReference type="EMBL" id="RHZ98189.1"/>
    </source>
</evidence>
<evidence type="ECO:0000313" key="4">
    <source>
        <dbReference type="Proteomes" id="UP000266305"/>
    </source>
</evidence>
<feature type="domain" description="Flavin reductase like" evidence="2">
    <location>
        <begin position="20"/>
        <end position="161"/>
    </location>
</feature>